<dbReference type="STRING" id="1227456.C450_17117"/>
<reference evidence="2 3" key="1">
    <citation type="journal article" date="2014" name="PLoS Genet.">
        <title>Phylogenetically driven sequencing of extremely halophilic archaea reveals strategies for static and dynamic osmo-response.</title>
        <authorList>
            <person name="Becker E.A."/>
            <person name="Seitzer P.M."/>
            <person name="Tritt A."/>
            <person name="Larsen D."/>
            <person name="Krusor M."/>
            <person name="Yao A.I."/>
            <person name="Wu D."/>
            <person name="Madern D."/>
            <person name="Eisen J.A."/>
            <person name="Darling A.E."/>
            <person name="Facciotti M.T."/>
        </authorList>
    </citation>
    <scope>NUCLEOTIDE SEQUENCE [LARGE SCALE GENOMIC DNA]</scope>
    <source>
        <strain evidence="2 3">DSM 8989</strain>
    </source>
</reference>
<comment type="caution">
    <text evidence="2">The sequence shown here is derived from an EMBL/GenBank/DDBJ whole genome shotgun (WGS) entry which is preliminary data.</text>
</comment>
<feature type="compositionally biased region" description="Low complexity" evidence="1">
    <location>
        <begin position="125"/>
        <end position="134"/>
    </location>
</feature>
<evidence type="ECO:0000313" key="3">
    <source>
        <dbReference type="Proteomes" id="UP000011625"/>
    </source>
</evidence>
<dbReference type="Gene3D" id="1.20.58.1030">
    <property type="match status" value="1"/>
</dbReference>
<organism evidence="2 3">
    <name type="scientific">Halococcus salifodinae DSM 8989</name>
    <dbReference type="NCBI Taxonomy" id="1227456"/>
    <lineage>
        <taxon>Archaea</taxon>
        <taxon>Methanobacteriati</taxon>
        <taxon>Methanobacteriota</taxon>
        <taxon>Stenosarchaea group</taxon>
        <taxon>Halobacteria</taxon>
        <taxon>Halobacteriales</taxon>
        <taxon>Halococcaceae</taxon>
        <taxon>Halococcus</taxon>
    </lineage>
</organism>
<dbReference type="PATRIC" id="fig|1227456.3.peg.3477"/>
<dbReference type="Proteomes" id="UP000011625">
    <property type="component" value="Unassembled WGS sequence"/>
</dbReference>
<dbReference type="EMBL" id="AOME01000077">
    <property type="protein sequence ID" value="EMA49440.1"/>
    <property type="molecule type" value="Genomic_DNA"/>
</dbReference>
<proteinExistence type="predicted"/>
<name>M0MYF8_9EURY</name>
<dbReference type="Gene3D" id="3.40.5.50">
    <property type="match status" value="1"/>
</dbReference>
<feature type="region of interest" description="Disordered" evidence="1">
    <location>
        <begin position="123"/>
        <end position="272"/>
    </location>
</feature>
<evidence type="ECO:0008006" key="4">
    <source>
        <dbReference type="Google" id="ProtNLM"/>
    </source>
</evidence>
<evidence type="ECO:0000256" key="1">
    <source>
        <dbReference type="SAM" id="MobiDB-lite"/>
    </source>
</evidence>
<feature type="compositionally biased region" description="Polar residues" evidence="1">
    <location>
        <begin position="219"/>
        <end position="234"/>
    </location>
</feature>
<keyword evidence="3" id="KW-1185">Reference proteome</keyword>
<dbReference type="AlphaFoldDB" id="M0MYF8"/>
<gene>
    <name evidence="2" type="ORF">C450_17117</name>
</gene>
<accession>M0MYF8</accession>
<dbReference type="OrthoDB" id="157576at2157"/>
<sequence length="315" mass="32870">MNLGDLQSTRSKERQKDSLQLLREEFYAEVGAFVEELRTERERAAAAADDPFSAPEVRRLTDDIETAENTAEAIYERRVGKLVKLASLDAAGMPADEDGLTSEERELFETLVESIESNRAHVLDDVLAGDGDAAATDDEAETDSPTPSDGTTGPAPTDGVRAAGAGSDDSSPAETGAGVEPAGTAEPDGGVEAVDGTTGRTAPGEAEGGVTAADAMGSTADTTADASMNDQSPTDEPPTEPDRAPAGADDAGGETAQRTTDDDDTDRTTVRITRDVGEIMGVDERTYHLASEDVVTLPEVNATPLLERDAAEQLE</sequence>
<feature type="compositionally biased region" description="Low complexity" evidence="1">
    <location>
        <begin position="158"/>
        <end position="170"/>
    </location>
</feature>
<dbReference type="CDD" id="cd11714">
    <property type="entry name" value="GINS_A_archaea"/>
    <property type="match status" value="1"/>
</dbReference>
<evidence type="ECO:0000313" key="2">
    <source>
        <dbReference type="EMBL" id="EMA49440.1"/>
    </source>
</evidence>
<dbReference type="RefSeq" id="WP_005045450.1">
    <property type="nucleotide sequence ID" value="NZ_AOME01000077.1"/>
</dbReference>
<protein>
    <recommendedName>
        <fullName evidence="4">GINS subunit domain-containing protein</fullName>
    </recommendedName>
</protein>